<dbReference type="CDD" id="cd07035">
    <property type="entry name" value="TPP_PYR_POX_like"/>
    <property type="match status" value="1"/>
</dbReference>
<dbReference type="Gene3D" id="3.40.50.970">
    <property type="match status" value="2"/>
</dbReference>
<proteinExistence type="inferred from homology"/>
<dbReference type="Pfam" id="PF02776">
    <property type="entry name" value="TPP_enzyme_N"/>
    <property type="match status" value="1"/>
</dbReference>
<dbReference type="GO" id="GO:0005948">
    <property type="term" value="C:acetolactate synthase complex"/>
    <property type="evidence" value="ECO:0007669"/>
    <property type="project" value="TreeGrafter"/>
</dbReference>
<sequence length="401" mass="41601">MELTGGQIVAKALKANGVDYVAGIPGDGSWSLVEALLTAGTDVPFIQVMLEPSGVHLADGYFRACGRPMAVLLAGPLGISTALSAIADASAQSSAMLVISADDAKCDDDRLVTASGGVTKEHRRVSRIEQLPQALRQSFDTMFSGRVGPASLNIPAAVQDVSIDVSLAPATLRANSEVPRAGSRLNIVALPQGAAAGGLDDSASDVSPLTVHRPLAALRSILEEEAILVVGVGPLQAIARQVFPLYHPGTRLCAANVGAQGWAVPAAIGAKLAMPARQVVCAVGGGDFLQSMQEMAVCVMHSIPVVFLVFNNSGGVSVGDVQTPALEQRRTGEFNLPDGKPYSPDFAGIARNFGLDAWRVEHASQLDSTFTRALNSKGPSLVEVMIARDSRANHDACGSHG</sequence>
<dbReference type="RefSeq" id="WP_310359553.1">
    <property type="nucleotide sequence ID" value="NZ_JAVDVC010000003.1"/>
</dbReference>
<reference evidence="5" key="1">
    <citation type="submission" date="2023-07" db="EMBL/GenBank/DDBJ databases">
        <title>Sorghum-associated microbial communities from plants grown in Nebraska, USA.</title>
        <authorList>
            <person name="Schachtman D."/>
        </authorList>
    </citation>
    <scope>NUCLEOTIDE SEQUENCE</scope>
    <source>
        <strain evidence="5">3432</strain>
    </source>
</reference>
<name>A0AAW8M8N9_9PSED</name>
<evidence type="ECO:0000259" key="4">
    <source>
        <dbReference type="Pfam" id="PF02776"/>
    </source>
</evidence>
<keyword evidence="2" id="KW-0786">Thiamine pyrophosphate</keyword>
<gene>
    <name evidence="5" type="ORF">J2W43_002019</name>
</gene>
<dbReference type="GO" id="GO:0009097">
    <property type="term" value="P:isoleucine biosynthetic process"/>
    <property type="evidence" value="ECO:0007669"/>
    <property type="project" value="TreeGrafter"/>
</dbReference>
<dbReference type="PANTHER" id="PTHR18968:SF13">
    <property type="entry name" value="ACETOLACTATE SYNTHASE CATALYTIC SUBUNIT, MITOCHONDRIAL"/>
    <property type="match status" value="1"/>
</dbReference>
<evidence type="ECO:0000256" key="1">
    <source>
        <dbReference type="ARBA" id="ARBA00007812"/>
    </source>
</evidence>
<dbReference type="InterPro" id="IPR011766">
    <property type="entry name" value="TPP_enzyme_TPP-bd"/>
</dbReference>
<dbReference type="SUPFAM" id="SSF52518">
    <property type="entry name" value="Thiamin diphosphate-binding fold (THDP-binding)"/>
    <property type="match status" value="2"/>
</dbReference>
<evidence type="ECO:0000313" key="5">
    <source>
        <dbReference type="EMBL" id="MDR6958038.1"/>
    </source>
</evidence>
<accession>A0AAW8M8N9</accession>
<feature type="domain" description="Thiamine pyrophosphate enzyme N-terminal TPP-binding" evidence="4">
    <location>
        <begin position="4"/>
        <end position="105"/>
    </location>
</feature>
<organism evidence="5 6">
    <name type="scientific">Pseudomonas brassicacearum</name>
    <dbReference type="NCBI Taxonomy" id="930166"/>
    <lineage>
        <taxon>Bacteria</taxon>
        <taxon>Pseudomonadati</taxon>
        <taxon>Pseudomonadota</taxon>
        <taxon>Gammaproteobacteria</taxon>
        <taxon>Pseudomonadales</taxon>
        <taxon>Pseudomonadaceae</taxon>
        <taxon>Pseudomonas</taxon>
    </lineage>
</organism>
<dbReference type="GO" id="GO:0050660">
    <property type="term" value="F:flavin adenine dinucleotide binding"/>
    <property type="evidence" value="ECO:0007669"/>
    <property type="project" value="TreeGrafter"/>
</dbReference>
<comment type="similarity">
    <text evidence="1">Belongs to the TPP enzyme family.</text>
</comment>
<feature type="domain" description="Thiamine pyrophosphate enzyme TPP-binding" evidence="3">
    <location>
        <begin position="231"/>
        <end position="384"/>
    </location>
</feature>
<dbReference type="GO" id="GO:0003984">
    <property type="term" value="F:acetolactate synthase activity"/>
    <property type="evidence" value="ECO:0007669"/>
    <property type="project" value="TreeGrafter"/>
</dbReference>
<dbReference type="CDD" id="cd00568">
    <property type="entry name" value="TPP_enzymes"/>
    <property type="match status" value="1"/>
</dbReference>
<dbReference type="EMBL" id="JAVDVC010000003">
    <property type="protein sequence ID" value="MDR6958038.1"/>
    <property type="molecule type" value="Genomic_DNA"/>
</dbReference>
<dbReference type="Pfam" id="PF02775">
    <property type="entry name" value="TPP_enzyme_C"/>
    <property type="match status" value="1"/>
</dbReference>
<dbReference type="GO" id="GO:0030976">
    <property type="term" value="F:thiamine pyrophosphate binding"/>
    <property type="evidence" value="ECO:0007669"/>
    <property type="project" value="InterPro"/>
</dbReference>
<dbReference type="GO" id="GO:0009099">
    <property type="term" value="P:L-valine biosynthetic process"/>
    <property type="evidence" value="ECO:0007669"/>
    <property type="project" value="TreeGrafter"/>
</dbReference>
<dbReference type="InterPro" id="IPR029061">
    <property type="entry name" value="THDP-binding"/>
</dbReference>
<comment type="caution">
    <text evidence="5">The sequence shown here is derived from an EMBL/GenBank/DDBJ whole genome shotgun (WGS) entry which is preliminary data.</text>
</comment>
<dbReference type="AlphaFoldDB" id="A0AAW8M8N9"/>
<evidence type="ECO:0000313" key="6">
    <source>
        <dbReference type="Proteomes" id="UP001252613"/>
    </source>
</evidence>
<dbReference type="PANTHER" id="PTHR18968">
    <property type="entry name" value="THIAMINE PYROPHOSPHATE ENZYMES"/>
    <property type="match status" value="1"/>
</dbReference>
<evidence type="ECO:0000259" key="3">
    <source>
        <dbReference type="Pfam" id="PF02775"/>
    </source>
</evidence>
<protein>
    <submittedName>
        <fullName evidence="5">Thiamine pyrophosphate-dependent acetolactate synthase large subunit-like protein</fullName>
    </submittedName>
</protein>
<dbReference type="Proteomes" id="UP001252613">
    <property type="component" value="Unassembled WGS sequence"/>
</dbReference>
<evidence type="ECO:0000256" key="2">
    <source>
        <dbReference type="ARBA" id="ARBA00023052"/>
    </source>
</evidence>
<dbReference type="InterPro" id="IPR045229">
    <property type="entry name" value="TPP_enz"/>
</dbReference>
<dbReference type="InterPro" id="IPR012001">
    <property type="entry name" value="Thiamin_PyroP_enz_TPP-bd_dom"/>
</dbReference>